<dbReference type="OrthoDB" id="272202at2759"/>
<comment type="subcellular location">
    <subcellularLocation>
        <location evidence="1">Cytoplasm</location>
        <location evidence="1">Cytoskeleton</location>
        <location evidence="1">Cilium axoneme</location>
    </subcellularLocation>
</comment>
<keyword evidence="2" id="KW-0963">Cytoplasm</keyword>
<dbReference type="AlphaFoldDB" id="A0A0R3W4H8"/>
<feature type="compositionally biased region" description="Polar residues" evidence="6">
    <location>
        <begin position="374"/>
        <end position="384"/>
    </location>
</feature>
<dbReference type="WBParaSite" id="TASK_0000493501-mRNA-1">
    <property type="protein sequence ID" value="TASK_0000493501-mRNA-1"/>
    <property type="gene ID" value="TASK_0000493501"/>
</dbReference>
<evidence type="ECO:0000313" key="7">
    <source>
        <dbReference type="EMBL" id="VDK34246.1"/>
    </source>
</evidence>
<dbReference type="PANTHER" id="PTHR13159">
    <property type="entry name" value="RADIAL SPOKEHEAD-RELATED"/>
    <property type="match status" value="1"/>
</dbReference>
<reference evidence="7 8" key="2">
    <citation type="submission" date="2018-11" db="EMBL/GenBank/DDBJ databases">
        <authorList>
            <consortium name="Pathogen Informatics"/>
        </authorList>
    </citation>
    <scope>NUCLEOTIDE SEQUENCE [LARGE SCALE GENOMIC DNA]</scope>
</reference>
<evidence type="ECO:0000313" key="8">
    <source>
        <dbReference type="Proteomes" id="UP000282613"/>
    </source>
</evidence>
<evidence type="ECO:0000256" key="2">
    <source>
        <dbReference type="ARBA" id="ARBA00022490"/>
    </source>
</evidence>
<dbReference type="GO" id="GO:0035082">
    <property type="term" value="P:axoneme assembly"/>
    <property type="evidence" value="ECO:0007669"/>
    <property type="project" value="TreeGrafter"/>
</dbReference>
<evidence type="ECO:0000256" key="4">
    <source>
        <dbReference type="ARBA" id="ARBA00023212"/>
    </source>
</evidence>
<evidence type="ECO:0000313" key="9">
    <source>
        <dbReference type="WBParaSite" id="TASK_0000493501-mRNA-1"/>
    </source>
</evidence>
<gene>
    <name evidence="7" type="ORF">TASK_LOCUS4936</name>
</gene>
<keyword evidence="8" id="KW-1185">Reference proteome</keyword>
<evidence type="ECO:0000256" key="3">
    <source>
        <dbReference type="ARBA" id="ARBA00023069"/>
    </source>
</evidence>
<keyword evidence="5" id="KW-0966">Cell projection</keyword>
<keyword evidence="4" id="KW-0206">Cytoskeleton</keyword>
<sequence>MGEILPEDIVKCKEKLKKCCGSSGISSYDALKSCLRNLISGECKDIQDLADFFRDVLNGATENNDKQTEDVDLEYLIEEKAIFSRFIKESEPKDEGIVVQDLCSTSSMFKCTGEGLSTSEFFKIQLAIKKIIADYPVESIRFWGKIFGIHNDYYIIECTPGDSDVFEDNVKKDLVQEETESNDWKPVEAAPNFFNILIGFYNIRADPSLPKSIWKPYPETPPEEVGKGVNSRVYFVSNFPCGPYSRLPHAEPKQIVVSRLIYSPFTGDLTASVASFPPFPGTEAHYLRAQIARISAATQLAPQNFYHLRLESDDDGEDEEGNEEVVQVECEENEEYVAQPLDEMDLEQWVHCRPYILPQGRVNWWNPLEAENVTESDANSSDDGNTVPPLRGLGVEPQPERGPPILTPIAEDLEVQGQIPWTIRRYPGGPYLRVSSVLWPGAHTVAQEGWVSLHSRGFLIRFLCASFDVMSVMSFIRKDNKSTPFKMGKRSEACGAFENIYVGWGLKATGPAGFQTTLPAVQCETLEEPAEQADPTPEEEAANEEEKGRGDEEDSDSDGDDDDDGKEEEEEED</sequence>
<evidence type="ECO:0000256" key="6">
    <source>
        <dbReference type="SAM" id="MobiDB-lite"/>
    </source>
</evidence>
<dbReference type="Pfam" id="PF04712">
    <property type="entry name" value="Radial_spoke"/>
    <property type="match status" value="2"/>
</dbReference>
<name>A0A0R3W4H8_TAEAS</name>
<dbReference type="InterPro" id="IPR006802">
    <property type="entry name" value="Radial_spoke"/>
</dbReference>
<accession>A0A0R3W4H8</accession>
<dbReference type="PANTHER" id="PTHR13159:SF0">
    <property type="entry name" value="RADIAL SPOKE HEAD 6 HOMOLOG A"/>
    <property type="match status" value="1"/>
</dbReference>
<dbReference type="GO" id="GO:0060294">
    <property type="term" value="P:cilium movement involved in cell motility"/>
    <property type="evidence" value="ECO:0007669"/>
    <property type="project" value="InterPro"/>
</dbReference>
<reference evidence="9" key="1">
    <citation type="submission" date="2017-02" db="UniProtKB">
        <authorList>
            <consortium name="WormBaseParasite"/>
        </authorList>
    </citation>
    <scope>IDENTIFICATION</scope>
</reference>
<feature type="region of interest" description="Disordered" evidence="6">
    <location>
        <begin position="374"/>
        <end position="403"/>
    </location>
</feature>
<organism evidence="9">
    <name type="scientific">Taenia asiatica</name>
    <name type="common">Asian tapeworm</name>
    <dbReference type="NCBI Taxonomy" id="60517"/>
    <lineage>
        <taxon>Eukaryota</taxon>
        <taxon>Metazoa</taxon>
        <taxon>Spiralia</taxon>
        <taxon>Lophotrochozoa</taxon>
        <taxon>Platyhelminthes</taxon>
        <taxon>Cestoda</taxon>
        <taxon>Eucestoda</taxon>
        <taxon>Cyclophyllidea</taxon>
        <taxon>Taeniidae</taxon>
        <taxon>Taenia</taxon>
    </lineage>
</organism>
<evidence type="ECO:0000256" key="1">
    <source>
        <dbReference type="ARBA" id="ARBA00004430"/>
    </source>
</evidence>
<evidence type="ECO:0000256" key="5">
    <source>
        <dbReference type="ARBA" id="ARBA00023273"/>
    </source>
</evidence>
<protein>
    <submittedName>
        <fullName evidence="9">Radial spoke head protein 4 A</fullName>
    </submittedName>
</protein>
<dbReference type="EMBL" id="UYRS01018381">
    <property type="protein sequence ID" value="VDK34246.1"/>
    <property type="molecule type" value="Genomic_DNA"/>
</dbReference>
<feature type="compositionally biased region" description="Acidic residues" evidence="6">
    <location>
        <begin position="551"/>
        <end position="573"/>
    </location>
</feature>
<feature type="compositionally biased region" description="Acidic residues" evidence="6">
    <location>
        <begin position="525"/>
        <end position="543"/>
    </location>
</feature>
<keyword evidence="3" id="KW-0969">Cilium</keyword>
<feature type="region of interest" description="Disordered" evidence="6">
    <location>
        <begin position="525"/>
        <end position="573"/>
    </location>
</feature>
<dbReference type="GO" id="GO:0001534">
    <property type="term" value="C:radial spoke"/>
    <property type="evidence" value="ECO:0007669"/>
    <property type="project" value="InterPro"/>
</dbReference>
<dbReference type="Proteomes" id="UP000282613">
    <property type="component" value="Unassembled WGS sequence"/>
</dbReference>
<dbReference type="STRING" id="60517.A0A0R3W4H8"/>
<proteinExistence type="predicted"/>